<evidence type="ECO:0000313" key="2">
    <source>
        <dbReference type="EMBL" id="KAJ9611516.1"/>
    </source>
</evidence>
<dbReference type="Proteomes" id="UP001172673">
    <property type="component" value="Unassembled WGS sequence"/>
</dbReference>
<feature type="chain" id="PRO_5041252345" evidence="1">
    <location>
        <begin position="21"/>
        <end position="395"/>
    </location>
</feature>
<evidence type="ECO:0000256" key="1">
    <source>
        <dbReference type="SAM" id="SignalP"/>
    </source>
</evidence>
<reference evidence="2" key="1">
    <citation type="submission" date="2022-10" db="EMBL/GenBank/DDBJ databases">
        <title>Culturing micro-colonial fungi from biological soil crusts in the Mojave desert and describing Neophaeococcomyces mojavensis, and introducing the new genera and species Taxawa tesnikishii.</title>
        <authorList>
            <person name="Kurbessoian T."/>
            <person name="Stajich J.E."/>
        </authorList>
    </citation>
    <scope>NUCLEOTIDE SEQUENCE</scope>
    <source>
        <strain evidence="2">TK_41</strain>
    </source>
</reference>
<dbReference type="GO" id="GO:0006629">
    <property type="term" value="P:lipid metabolic process"/>
    <property type="evidence" value="ECO:0007669"/>
    <property type="project" value="InterPro"/>
</dbReference>
<feature type="signal peptide" evidence="1">
    <location>
        <begin position="1"/>
        <end position="20"/>
    </location>
</feature>
<dbReference type="Gene3D" id="3.20.20.190">
    <property type="entry name" value="Phosphatidylinositol (PI) phosphodiesterase"/>
    <property type="match status" value="1"/>
</dbReference>
<dbReference type="AlphaFoldDB" id="A0AA38XDL0"/>
<comment type="caution">
    <text evidence="2">The sequence shown here is derived from an EMBL/GenBank/DDBJ whole genome shotgun (WGS) entry which is preliminary data.</text>
</comment>
<organism evidence="2 3">
    <name type="scientific">Cladophialophora chaetospira</name>
    <dbReference type="NCBI Taxonomy" id="386627"/>
    <lineage>
        <taxon>Eukaryota</taxon>
        <taxon>Fungi</taxon>
        <taxon>Dikarya</taxon>
        <taxon>Ascomycota</taxon>
        <taxon>Pezizomycotina</taxon>
        <taxon>Eurotiomycetes</taxon>
        <taxon>Chaetothyriomycetidae</taxon>
        <taxon>Chaetothyriales</taxon>
        <taxon>Herpotrichiellaceae</taxon>
        <taxon>Cladophialophora</taxon>
    </lineage>
</organism>
<gene>
    <name evidence="2" type="ORF">H2200_004700</name>
</gene>
<evidence type="ECO:0000313" key="3">
    <source>
        <dbReference type="Proteomes" id="UP001172673"/>
    </source>
</evidence>
<sequence length="395" mass="42987">MRTSTSALALVALAANLAAAAPVKKPRWNEWVPEDYLVSLGVRPYYLIQNMTDSPLKQQLEACYNKPVSITGWSIGHRGGGTLQIPEETTQSTQAGARMGAGVLETPFTPANATAPANALCCTADITIAEYGTLCSKMDGFNKSATNVKDYQHGTPSFRTDLYNTCGQVMTLESYIDLVDSLPGYRNYTPELKTPPKAVPMPFNGYTQMQYARDMINTFIRKGIAPERVWAQSFNPADIYLWLNEFPEFGAQAVYLDEDADDASNFTAAVAKMPGLKAAGVNIIAPPYNYLLAIGGPNNDSIVPSAYAMAAKDAGLDIISWSFERSGPLDNVLADDDYYWESIAPIISYDGQAFEALDVLGRQIGIVGMFADWSATVSYYANCFDLKGPIGGSYY</sequence>
<proteinExistence type="predicted"/>
<dbReference type="InterPro" id="IPR017946">
    <property type="entry name" value="PLC-like_Pdiesterase_TIM-brl"/>
</dbReference>
<protein>
    <submittedName>
        <fullName evidence="2">Uncharacterized protein</fullName>
    </submittedName>
</protein>
<dbReference type="SUPFAM" id="SSF51695">
    <property type="entry name" value="PLC-like phosphodiesterases"/>
    <property type="match status" value="1"/>
</dbReference>
<name>A0AA38XDL0_9EURO</name>
<dbReference type="GO" id="GO:0008081">
    <property type="term" value="F:phosphoric diester hydrolase activity"/>
    <property type="evidence" value="ECO:0007669"/>
    <property type="project" value="InterPro"/>
</dbReference>
<dbReference type="EMBL" id="JAPDRK010000006">
    <property type="protein sequence ID" value="KAJ9611516.1"/>
    <property type="molecule type" value="Genomic_DNA"/>
</dbReference>
<keyword evidence="3" id="KW-1185">Reference proteome</keyword>
<keyword evidence="1" id="KW-0732">Signal</keyword>
<accession>A0AA38XDL0</accession>